<dbReference type="PROSITE" id="PS00061">
    <property type="entry name" value="ADH_SHORT"/>
    <property type="match status" value="1"/>
</dbReference>
<dbReference type="Gene3D" id="3.40.50.720">
    <property type="entry name" value="NAD(P)-binding Rossmann-like Domain"/>
    <property type="match status" value="1"/>
</dbReference>
<evidence type="ECO:0000256" key="2">
    <source>
        <dbReference type="ARBA" id="ARBA00022857"/>
    </source>
</evidence>
<dbReference type="InterPro" id="IPR057326">
    <property type="entry name" value="KR_dom"/>
</dbReference>
<comment type="similarity">
    <text evidence="1 4">Belongs to the short-chain dehydrogenases/reductases (SDR) family.</text>
</comment>
<dbReference type="FunFam" id="3.40.50.720:FF:000374">
    <property type="entry name" value="3-oxoacyl-(Acyl-carrier-protein) reductase"/>
    <property type="match status" value="1"/>
</dbReference>
<keyword evidence="7" id="KW-1185">Reference proteome</keyword>
<feature type="domain" description="Ketoreductase" evidence="5">
    <location>
        <begin position="2"/>
        <end position="181"/>
    </location>
</feature>
<dbReference type="PRINTS" id="PR00081">
    <property type="entry name" value="GDHRDH"/>
</dbReference>
<dbReference type="EMBL" id="LT670849">
    <property type="protein sequence ID" value="SHN78762.1"/>
    <property type="molecule type" value="Genomic_DNA"/>
</dbReference>
<gene>
    <name evidence="6" type="ORF">SAMN05444170_3779</name>
</gene>
<dbReference type="PRINTS" id="PR00080">
    <property type="entry name" value="SDRFAMILY"/>
</dbReference>
<dbReference type="CDD" id="cd05233">
    <property type="entry name" value="SDR_c"/>
    <property type="match status" value="1"/>
</dbReference>
<dbReference type="RefSeq" id="WP_072819959.1">
    <property type="nucleotide sequence ID" value="NZ_LT670849.1"/>
</dbReference>
<dbReference type="InterPro" id="IPR036291">
    <property type="entry name" value="NAD(P)-bd_dom_sf"/>
</dbReference>
<dbReference type="SUPFAM" id="SSF51735">
    <property type="entry name" value="NAD(P)-binding Rossmann-fold domains"/>
    <property type="match status" value="1"/>
</dbReference>
<name>A0A1M7U6R5_9BRAD</name>
<accession>A0A1M7U6R5</accession>
<evidence type="ECO:0000259" key="5">
    <source>
        <dbReference type="SMART" id="SM00822"/>
    </source>
</evidence>
<dbReference type="InterPro" id="IPR050259">
    <property type="entry name" value="SDR"/>
</dbReference>
<dbReference type="OrthoDB" id="9804774at2"/>
<dbReference type="PANTHER" id="PTHR42879">
    <property type="entry name" value="3-OXOACYL-(ACYL-CARRIER-PROTEIN) REDUCTASE"/>
    <property type="match status" value="1"/>
</dbReference>
<dbReference type="GO" id="GO:0032787">
    <property type="term" value="P:monocarboxylic acid metabolic process"/>
    <property type="evidence" value="ECO:0007669"/>
    <property type="project" value="UniProtKB-ARBA"/>
</dbReference>
<dbReference type="GO" id="GO:0016491">
    <property type="term" value="F:oxidoreductase activity"/>
    <property type="evidence" value="ECO:0007669"/>
    <property type="project" value="UniProtKB-KW"/>
</dbReference>
<evidence type="ECO:0000256" key="3">
    <source>
        <dbReference type="ARBA" id="ARBA00023002"/>
    </source>
</evidence>
<dbReference type="AlphaFoldDB" id="A0A1M7U6R5"/>
<protein>
    <submittedName>
        <fullName evidence="6">3-oxoacyl-[acyl-carrier protein] reductase</fullName>
    </submittedName>
</protein>
<dbReference type="Proteomes" id="UP000184096">
    <property type="component" value="Chromosome I"/>
</dbReference>
<keyword evidence="2" id="KW-0521">NADP</keyword>
<evidence type="ECO:0000256" key="1">
    <source>
        <dbReference type="ARBA" id="ARBA00006484"/>
    </source>
</evidence>
<dbReference type="PANTHER" id="PTHR42879:SF2">
    <property type="entry name" value="3-OXOACYL-[ACYL-CARRIER-PROTEIN] REDUCTASE FABG"/>
    <property type="match status" value="1"/>
</dbReference>
<evidence type="ECO:0000313" key="7">
    <source>
        <dbReference type="Proteomes" id="UP000184096"/>
    </source>
</evidence>
<evidence type="ECO:0000256" key="4">
    <source>
        <dbReference type="RuleBase" id="RU000363"/>
    </source>
</evidence>
<dbReference type="InterPro" id="IPR020904">
    <property type="entry name" value="Sc_DH/Rdtase_CS"/>
</dbReference>
<reference evidence="7" key="1">
    <citation type="submission" date="2016-11" db="EMBL/GenBank/DDBJ databases">
        <authorList>
            <person name="Varghese N."/>
            <person name="Submissions S."/>
        </authorList>
    </citation>
    <scope>NUCLEOTIDE SEQUENCE [LARGE SCALE GENOMIC DNA]</scope>
    <source>
        <strain evidence="7">GAS401</strain>
    </source>
</reference>
<dbReference type="Pfam" id="PF00106">
    <property type="entry name" value="adh_short"/>
    <property type="match status" value="1"/>
</dbReference>
<dbReference type="InterPro" id="IPR002347">
    <property type="entry name" value="SDR_fam"/>
</dbReference>
<dbReference type="SMART" id="SM00822">
    <property type="entry name" value="PKS_KR"/>
    <property type="match status" value="1"/>
</dbReference>
<sequence length="242" mass="25437">MRNVLLTGGSRGIGLAIAQRLAVAGYHVIAVARRESDDLREAAAAKGNGRISFRAFDLSDVDGIPVFVKGLRDEFGAIYGLVNNAGLGTEGLLATMHNSEIEALLRLNVLSPVILTKYVVRHMMADGTGGRVVNMSSIIASTGYNGLSVYGATKAAATGFTRSLAREVGKLGITVNAIAPGFIDTELTHNLGPEQRQRIAGRSALRRLPETDDVASMVEYLLGEGGRNITGTVLTVDAGNTA</sequence>
<organism evidence="6 7">
    <name type="scientific">Bradyrhizobium erythrophlei</name>
    <dbReference type="NCBI Taxonomy" id="1437360"/>
    <lineage>
        <taxon>Bacteria</taxon>
        <taxon>Pseudomonadati</taxon>
        <taxon>Pseudomonadota</taxon>
        <taxon>Alphaproteobacteria</taxon>
        <taxon>Hyphomicrobiales</taxon>
        <taxon>Nitrobacteraceae</taxon>
        <taxon>Bradyrhizobium</taxon>
    </lineage>
</organism>
<proteinExistence type="inferred from homology"/>
<keyword evidence="3" id="KW-0560">Oxidoreductase</keyword>
<evidence type="ECO:0000313" key="6">
    <source>
        <dbReference type="EMBL" id="SHN78762.1"/>
    </source>
</evidence>